<evidence type="ECO:0000313" key="9">
    <source>
        <dbReference type="Proteomes" id="UP000332933"/>
    </source>
</evidence>
<dbReference type="InterPro" id="IPR001708">
    <property type="entry name" value="YidC/ALB3/OXA1/COX18"/>
</dbReference>
<keyword evidence="3" id="KW-1133">Transmembrane helix</keyword>
<dbReference type="CDD" id="cd20069">
    <property type="entry name" value="5TM_Oxa1-like"/>
    <property type="match status" value="1"/>
</dbReference>
<dbReference type="InterPro" id="IPR028055">
    <property type="entry name" value="YidC/Oxa/ALB_C"/>
</dbReference>
<dbReference type="PANTHER" id="PTHR12428:SF65">
    <property type="entry name" value="CYTOCHROME C OXIDASE ASSEMBLY PROTEIN COX18, MITOCHONDRIAL"/>
    <property type="match status" value="1"/>
</dbReference>
<dbReference type="GO" id="GO:0005743">
    <property type="term" value="C:mitochondrial inner membrane"/>
    <property type="evidence" value="ECO:0007669"/>
    <property type="project" value="TreeGrafter"/>
</dbReference>
<evidence type="ECO:0000256" key="1">
    <source>
        <dbReference type="ARBA" id="ARBA00004141"/>
    </source>
</evidence>
<protein>
    <submittedName>
        <fullName evidence="8">Aste57867_18210 protein</fullName>
    </submittedName>
</protein>
<dbReference type="GO" id="GO:0032979">
    <property type="term" value="P:protein insertion into mitochondrial inner membrane from matrix"/>
    <property type="evidence" value="ECO:0007669"/>
    <property type="project" value="TreeGrafter"/>
</dbReference>
<evidence type="ECO:0000256" key="3">
    <source>
        <dbReference type="ARBA" id="ARBA00022989"/>
    </source>
</evidence>
<dbReference type="EMBL" id="VJMH01006379">
    <property type="protein sequence ID" value="KAF0690375.1"/>
    <property type="molecule type" value="Genomic_DNA"/>
</dbReference>
<dbReference type="Pfam" id="PF02096">
    <property type="entry name" value="60KD_IMP"/>
    <property type="match status" value="1"/>
</dbReference>
<reference evidence="8 9" key="1">
    <citation type="submission" date="2019-03" db="EMBL/GenBank/DDBJ databases">
        <authorList>
            <person name="Gaulin E."/>
            <person name="Dumas B."/>
        </authorList>
    </citation>
    <scope>NUCLEOTIDE SEQUENCE [LARGE SCALE GENOMIC DNA]</scope>
    <source>
        <strain evidence="8">CBS 568.67</strain>
    </source>
</reference>
<sequence>MMLRFARRPALMLRHAAPFSSQAPPPALVDGSHVSASSPLVTEHLAALGDAPVQSDPWLIVDVAQNVIEAVHTTTGLPWWATFGLTAIAVRGSLFPLLVYQIKATERMGNAGSEMRSMWKSFMYARMFLPPAIPQKQLEALVLFHKGLKLSWEKHSTHPIQCVATPLIQVPSFILMAYSTREIIRSGKMDGLDTGGFWMFQNLMEADSTFILPALAVGCTYLNFELMGKSQIKIMPFLKNSLQYIPLLSFPFICQLPQGIFFYWIASSWCSFAQAAALRQPAIRSAVGLKELPSAASAVAAVTATSVVPSSTANADASFGAPVNSLLSTSAAPITAGARLARRG</sequence>
<evidence type="ECO:0000256" key="5">
    <source>
        <dbReference type="RuleBase" id="RU003945"/>
    </source>
</evidence>
<dbReference type="GO" id="GO:0032977">
    <property type="term" value="F:membrane insertase activity"/>
    <property type="evidence" value="ECO:0007669"/>
    <property type="project" value="InterPro"/>
</dbReference>
<name>A0A485L9H5_9STRA</name>
<keyword evidence="9" id="KW-1185">Reference proteome</keyword>
<evidence type="ECO:0000313" key="8">
    <source>
        <dbReference type="EMBL" id="VFT94948.1"/>
    </source>
</evidence>
<evidence type="ECO:0000256" key="4">
    <source>
        <dbReference type="ARBA" id="ARBA00023136"/>
    </source>
</evidence>
<keyword evidence="4" id="KW-0472">Membrane</keyword>
<dbReference type="PANTHER" id="PTHR12428">
    <property type="entry name" value="OXA1"/>
    <property type="match status" value="1"/>
</dbReference>
<dbReference type="OrthoDB" id="2148490at2759"/>
<dbReference type="EMBL" id="CAADRA010006400">
    <property type="protein sequence ID" value="VFT94948.1"/>
    <property type="molecule type" value="Genomic_DNA"/>
</dbReference>
<comment type="subcellular location">
    <subcellularLocation>
        <location evidence="1 5">Membrane</location>
        <topology evidence="1 5">Multi-pass membrane protein</topology>
    </subcellularLocation>
</comment>
<dbReference type="AlphaFoldDB" id="A0A485L9H5"/>
<dbReference type="Proteomes" id="UP000332933">
    <property type="component" value="Unassembled WGS sequence"/>
</dbReference>
<gene>
    <name evidence="8" type="primary">Aste57867_18210</name>
    <name evidence="7" type="ORF">As57867_018148</name>
    <name evidence="8" type="ORF">ASTE57867_18210</name>
</gene>
<evidence type="ECO:0000256" key="2">
    <source>
        <dbReference type="ARBA" id="ARBA00022692"/>
    </source>
</evidence>
<evidence type="ECO:0000259" key="6">
    <source>
        <dbReference type="Pfam" id="PF02096"/>
    </source>
</evidence>
<keyword evidence="2 5" id="KW-0812">Transmembrane</keyword>
<evidence type="ECO:0000313" key="7">
    <source>
        <dbReference type="EMBL" id="KAF0690375.1"/>
    </source>
</evidence>
<feature type="domain" description="Membrane insertase YidC/Oxa/ALB C-terminal" evidence="6">
    <location>
        <begin position="85"/>
        <end position="278"/>
    </location>
</feature>
<organism evidence="8 9">
    <name type="scientific">Aphanomyces stellatus</name>
    <dbReference type="NCBI Taxonomy" id="120398"/>
    <lineage>
        <taxon>Eukaryota</taxon>
        <taxon>Sar</taxon>
        <taxon>Stramenopiles</taxon>
        <taxon>Oomycota</taxon>
        <taxon>Saprolegniomycetes</taxon>
        <taxon>Saprolegniales</taxon>
        <taxon>Verrucalvaceae</taxon>
        <taxon>Aphanomyces</taxon>
    </lineage>
</organism>
<reference evidence="7" key="2">
    <citation type="submission" date="2019-06" db="EMBL/GenBank/DDBJ databases">
        <title>Genomics analysis of Aphanomyces spp. identifies a new class of oomycete effector associated with host adaptation.</title>
        <authorList>
            <person name="Gaulin E."/>
        </authorList>
    </citation>
    <scope>NUCLEOTIDE SEQUENCE</scope>
    <source>
        <strain evidence="7">CBS 578.67</strain>
    </source>
</reference>
<proteinExistence type="inferred from homology"/>
<accession>A0A485L9H5</accession>
<comment type="similarity">
    <text evidence="5">Belongs to the OXA1/ALB3/YidC family.</text>
</comment>